<evidence type="ECO:0000259" key="4">
    <source>
        <dbReference type="Pfam" id="PF08357"/>
    </source>
</evidence>
<reference evidence="5 6" key="1">
    <citation type="journal article" date="2011" name="Science">
        <title>The ecoresponsive genome of Daphnia pulex.</title>
        <authorList>
            <person name="Colbourne J.K."/>
            <person name="Pfrender M.E."/>
            <person name="Gilbert D."/>
            <person name="Thomas W.K."/>
            <person name="Tucker A."/>
            <person name="Oakley T.H."/>
            <person name="Tokishita S."/>
            <person name="Aerts A."/>
            <person name="Arnold G.J."/>
            <person name="Basu M.K."/>
            <person name="Bauer D.J."/>
            <person name="Caceres C.E."/>
            <person name="Carmel L."/>
            <person name="Casola C."/>
            <person name="Choi J.H."/>
            <person name="Detter J.C."/>
            <person name="Dong Q."/>
            <person name="Dusheyko S."/>
            <person name="Eads B.D."/>
            <person name="Frohlich T."/>
            <person name="Geiler-Samerotte K.A."/>
            <person name="Gerlach D."/>
            <person name="Hatcher P."/>
            <person name="Jogdeo S."/>
            <person name="Krijgsveld J."/>
            <person name="Kriventseva E.V."/>
            <person name="Kultz D."/>
            <person name="Laforsch C."/>
            <person name="Lindquist E."/>
            <person name="Lopez J."/>
            <person name="Manak J.R."/>
            <person name="Muller J."/>
            <person name="Pangilinan J."/>
            <person name="Patwardhan R.P."/>
            <person name="Pitluck S."/>
            <person name="Pritham E.J."/>
            <person name="Rechtsteiner A."/>
            <person name="Rho M."/>
            <person name="Rogozin I.B."/>
            <person name="Sakarya O."/>
            <person name="Salamov A."/>
            <person name="Schaack S."/>
            <person name="Shapiro H."/>
            <person name="Shiga Y."/>
            <person name="Skalitzky C."/>
            <person name="Smith Z."/>
            <person name="Souvorov A."/>
            <person name="Sung W."/>
            <person name="Tang Z."/>
            <person name="Tsuchiya D."/>
            <person name="Tu H."/>
            <person name="Vos H."/>
            <person name="Wang M."/>
            <person name="Wolf Y.I."/>
            <person name="Yamagata H."/>
            <person name="Yamada T."/>
            <person name="Ye Y."/>
            <person name="Shaw J.R."/>
            <person name="Andrews J."/>
            <person name="Crease T.J."/>
            <person name="Tang H."/>
            <person name="Lucas S.M."/>
            <person name="Robertson H.M."/>
            <person name="Bork P."/>
            <person name="Koonin E.V."/>
            <person name="Zdobnov E.M."/>
            <person name="Grigoriev I.V."/>
            <person name="Lynch M."/>
            <person name="Boore J.L."/>
        </authorList>
    </citation>
    <scope>NUCLEOTIDE SEQUENCE [LARGE SCALE GENOMIC DNA]</scope>
</reference>
<feature type="compositionally biased region" description="Basic and acidic residues" evidence="1">
    <location>
        <begin position="563"/>
        <end position="575"/>
    </location>
</feature>
<keyword evidence="3" id="KW-0732">Signal</keyword>
<organism evidence="5 6">
    <name type="scientific">Daphnia pulex</name>
    <name type="common">Water flea</name>
    <dbReference type="NCBI Taxonomy" id="6669"/>
    <lineage>
        <taxon>Eukaryota</taxon>
        <taxon>Metazoa</taxon>
        <taxon>Ecdysozoa</taxon>
        <taxon>Arthropoda</taxon>
        <taxon>Crustacea</taxon>
        <taxon>Branchiopoda</taxon>
        <taxon>Diplostraca</taxon>
        <taxon>Cladocera</taxon>
        <taxon>Anomopoda</taxon>
        <taxon>Daphniidae</taxon>
        <taxon>Daphnia</taxon>
    </lineage>
</organism>
<dbReference type="InParanoid" id="E9HHG7"/>
<feature type="signal peptide" evidence="3">
    <location>
        <begin position="1"/>
        <end position="18"/>
    </location>
</feature>
<protein>
    <recommendedName>
        <fullName evidence="4">SEFIR domain-containing protein</fullName>
    </recommendedName>
</protein>
<feature type="chain" id="PRO_5003241149" description="SEFIR domain-containing protein" evidence="3">
    <location>
        <begin position="19"/>
        <end position="609"/>
    </location>
</feature>
<dbReference type="Pfam" id="PF08357">
    <property type="entry name" value="SEFIR"/>
    <property type="match status" value="1"/>
</dbReference>
<dbReference type="AlphaFoldDB" id="E9HHG7"/>
<feature type="transmembrane region" description="Helical" evidence="2">
    <location>
        <begin position="302"/>
        <end position="323"/>
    </location>
</feature>
<dbReference type="OrthoDB" id="8190413at2759"/>
<evidence type="ECO:0000313" key="6">
    <source>
        <dbReference type="Proteomes" id="UP000000305"/>
    </source>
</evidence>
<keyword evidence="6" id="KW-1185">Reference proteome</keyword>
<dbReference type="Proteomes" id="UP000000305">
    <property type="component" value="Unassembled WGS sequence"/>
</dbReference>
<proteinExistence type="predicted"/>
<evidence type="ECO:0000256" key="3">
    <source>
        <dbReference type="SAM" id="SignalP"/>
    </source>
</evidence>
<keyword evidence="2" id="KW-1133">Transmembrane helix</keyword>
<name>E9HHG7_DAPPU</name>
<dbReference type="Gene3D" id="3.40.50.11530">
    <property type="match status" value="1"/>
</dbReference>
<sequence>MKWIFSLFILLVLTSVDSELFARTNSSNLCSRIPSQSCLHQLSSSSADQNSQVCTVEAANNTHPLLCGGQKWNREDICQHDRCSVHLEIYRHMPYPSLPLYRTALNLTLSNVSSSKVKIRFHETSINNFAFCINFTTSSSPAQPFDSLWYDCVFHSRQLEGQPFQLEFLNGPKYGLYLFQLPTEKDVRNGHGFLYVHLHHSPNIVITFQETSGLQTNNTYSIVVCKWHQNNCHIALQHLVDLSNSSTFISRFKDSLTVSLGKLSISGNFTIKIEDPNCNILSKSCYQATSSFFIIQDFHGNYIFFLPVLGVLVIVALCVSMGYRKKIQLILSAAISRFYISVVSKGMKKEPIRRKTVLLAHDSTASDYSWIEALKLFLEKWGGFEVLVDFIEIPRSRHKDPLLWYTESMETADWVAVVAPPPPPATSATDQRSPIYRHTFDLALELLAMRISRRLKLKERDVLQQFVVVQPEGGSVPDVCSSFSRFRVPQEFANLISYMGQQDMDGQHVGGPAANHQSSTHFADCLRPRSRDKKSKLMDSFRMIHQHLVQRNQSLAAAAVRPPVDDAQHVEEERSSLLNSQDDGERKRQELDRQFGPAIVRLADLPTLG</sequence>
<evidence type="ECO:0000256" key="1">
    <source>
        <dbReference type="SAM" id="MobiDB-lite"/>
    </source>
</evidence>
<accession>E9HHG7</accession>
<dbReference type="KEGG" id="dpx:DAPPUDRAFT_114231"/>
<feature type="region of interest" description="Disordered" evidence="1">
    <location>
        <begin position="560"/>
        <end position="592"/>
    </location>
</feature>
<dbReference type="EMBL" id="GL732648">
    <property type="protein sequence ID" value="EFX68775.1"/>
    <property type="molecule type" value="Genomic_DNA"/>
</dbReference>
<gene>
    <name evidence="5" type="ORF">DAPPUDRAFT_114231</name>
</gene>
<keyword evidence="2" id="KW-0472">Membrane</keyword>
<evidence type="ECO:0000313" key="5">
    <source>
        <dbReference type="EMBL" id="EFX68775.1"/>
    </source>
</evidence>
<dbReference type="PhylomeDB" id="E9HHG7"/>
<dbReference type="InterPro" id="IPR013568">
    <property type="entry name" value="SEFIR_dom"/>
</dbReference>
<evidence type="ECO:0000256" key="2">
    <source>
        <dbReference type="SAM" id="Phobius"/>
    </source>
</evidence>
<dbReference type="HOGENOM" id="CLU_448546_0_0_1"/>
<keyword evidence="2" id="KW-0812">Transmembrane</keyword>
<feature type="compositionally biased region" description="Basic and acidic residues" evidence="1">
    <location>
        <begin position="583"/>
        <end position="592"/>
    </location>
</feature>
<feature type="domain" description="SEFIR" evidence="4">
    <location>
        <begin position="356"/>
        <end position="496"/>
    </location>
</feature>